<accession>A0A0L6UY96</accession>
<comment type="caution">
    <text evidence="2">The sequence shown here is derived from an EMBL/GenBank/DDBJ whole genome shotgun (WGS) entry which is preliminary data.</text>
</comment>
<protein>
    <submittedName>
        <fullName evidence="2">Uncharacterized protein</fullName>
    </submittedName>
</protein>
<feature type="region of interest" description="Disordered" evidence="1">
    <location>
        <begin position="1"/>
        <end position="43"/>
    </location>
</feature>
<evidence type="ECO:0000256" key="1">
    <source>
        <dbReference type="SAM" id="MobiDB-lite"/>
    </source>
</evidence>
<dbReference type="AlphaFoldDB" id="A0A0L6UY96"/>
<reference evidence="2 3" key="1">
    <citation type="submission" date="2015-08" db="EMBL/GenBank/DDBJ databases">
        <title>Next Generation Sequencing and Analysis of the Genome of Puccinia sorghi L Schw, the Causal Agent of Maize Common Rust.</title>
        <authorList>
            <person name="Rochi L."/>
            <person name="Burguener G."/>
            <person name="Darino M."/>
            <person name="Turjanski A."/>
            <person name="Kreff E."/>
            <person name="Dieguez M.J."/>
            <person name="Sacco F."/>
        </authorList>
    </citation>
    <scope>NUCLEOTIDE SEQUENCE [LARGE SCALE GENOMIC DNA]</scope>
    <source>
        <strain evidence="2 3">RO10H11247</strain>
    </source>
</reference>
<evidence type="ECO:0000313" key="3">
    <source>
        <dbReference type="Proteomes" id="UP000037035"/>
    </source>
</evidence>
<feature type="compositionally biased region" description="Acidic residues" evidence="1">
    <location>
        <begin position="24"/>
        <end position="33"/>
    </location>
</feature>
<name>A0A0L6UY96_9BASI</name>
<dbReference type="EMBL" id="LAVV01008185">
    <property type="protein sequence ID" value="KNZ53521.1"/>
    <property type="molecule type" value="Genomic_DNA"/>
</dbReference>
<keyword evidence="3" id="KW-1185">Reference proteome</keyword>
<evidence type="ECO:0000313" key="2">
    <source>
        <dbReference type="EMBL" id="KNZ53521.1"/>
    </source>
</evidence>
<dbReference type="Proteomes" id="UP000037035">
    <property type="component" value="Unassembled WGS sequence"/>
</dbReference>
<organism evidence="2 3">
    <name type="scientific">Puccinia sorghi</name>
    <dbReference type="NCBI Taxonomy" id="27349"/>
    <lineage>
        <taxon>Eukaryota</taxon>
        <taxon>Fungi</taxon>
        <taxon>Dikarya</taxon>
        <taxon>Basidiomycota</taxon>
        <taxon>Pucciniomycotina</taxon>
        <taxon>Pucciniomycetes</taxon>
        <taxon>Pucciniales</taxon>
        <taxon>Pucciniaceae</taxon>
        <taxon>Puccinia</taxon>
    </lineage>
</organism>
<proteinExistence type="predicted"/>
<gene>
    <name evidence="2" type="ORF">VP01_3214g1</name>
</gene>
<dbReference type="VEuPathDB" id="FungiDB:VP01_3214g1"/>
<sequence length="317" mass="36189">MMSTTSPWKRRKKINQSIEIPERDGEDSEEADSDVPPAAVNSTPQQLSLQIKSGFASKSPLSILWCFKFVWAQTQVPLGAVPCGLGLVPRRLDQPNCPGFKSFWPIWKLPLPPLLRLYYISQRSWTNHFFFLLDKVFIVKWTSYLEPEPHSDPGRWVPPTPLAPKLAHEGTGMHFWLLEGGSNFKALPKFFEKHINIFDWHCPSTLDCFFFWLSLSVWPNKLETPYTPEALVDRLCLQANIILPKSIPHCKKKLAQLPAFDMQKVPGSFCFYSNHAPKVFQPSFDAQSLQTCGVSMEAWLEHAACQLHAVDQVFFSV</sequence>